<evidence type="ECO:0000256" key="1">
    <source>
        <dbReference type="SAM" id="MobiDB-lite"/>
    </source>
</evidence>
<reference evidence="2" key="2">
    <citation type="journal article" date="2015" name="Data Brief">
        <title>Shoot transcriptome of the giant reed, Arundo donax.</title>
        <authorList>
            <person name="Barrero R.A."/>
            <person name="Guerrero F.D."/>
            <person name="Moolhuijzen P."/>
            <person name="Goolsby J.A."/>
            <person name="Tidwell J."/>
            <person name="Bellgard S.E."/>
            <person name="Bellgard M.I."/>
        </authorList>
    </citation>
    <scope>NUCLEOTIDE SEQUENCE</scope>
    <source>
        <tissue evidence="2">Shoot tissue taken approximately 20 cm above the soil surface</tissue>
    </source>
</reference>
<sequence>MPCLLPLAPAHRPRIIASVCRPPHCKDRFLAPRTRRRLRLRLGVSMAEMARVGSGASPEVGVSGESDAILGGEESPGARREAARWVPVETALNRMVSVSWDGAADALVKITLA</sequence>
<dbReference type="AlphaFoldDB" id="A0A0A9DQT9"/>
<protein>
    <submittedName>
        <fullName evidence="2">Uncharacterized protein</fullName>
    </submittedName>
</protein>
<evidence type="ECO:0000313" key="2">
    <source>
        <dbReference type="EMBL" id="JAD89058.1"/>
    </source>
</evidence>
<accession>A0A0A9DQT9</accession>
<proteinExistence type="predicted"/>
<organism evidence="2">
    <name type="scientific">Arundo donax</name>
    <name type="common">Giant reed</name>
    <name type="synonym">Donax arundinaceus</name>
    <dbReference type="NCBI Taxonomy" id="35708"/>
    <lineage>
        <taxon>Eukaryota</taxon>
        <taxon>Viridiplantae</taxon>
        <taxon>Streptophyta</taxon>
        <taxon>Embryophyta</taxon>
        <taxon>Tracheophyta</taxon>
        <taxon>Spermatophyta</taxon>
        <taxon>Magnoliopsida</taxon>
        <taxon>Liliopsida</taxon>
        <taxon>Poales</taxon>
        <taxon>Poaceae</taxon>
        <taxon>PACMAD clade</taxon>
        <taxon>Arundinoideae</taxon>
        <taxon>Arundineae</taxon>
        <taxon>Arundo</taxon>
    </lineage>
</organism>
<dbReference type="EMBL" id="GBRH01208837">
    <property type="protein sequence ID" value="JAD89058.1"/>
    <property type="molecule type" value="Transcribed_RNA"/>
</dbReference>
<feature type="region of interest" description="Disordered" evidence="1">
    <location>
        <begin position="55"/>
        <end position="82"/>
    </location>
</feature>
<reference evidence="2" key="1">
    <citation type="submission" date="2014-09" db="EMBL/GenBank/DDBJ databases">
        <authorList>
            <person name="Magalhaes I.L.F."/>
            <person name="Oliveira U."/>
            <person name="Santos F.R."/>
            <person name="Vidigal T.H.D.A."/>
            <person name="Brescovit A.D."/>
            <person name="Santos A.J."/>
        </authorList>
    </citation>
    <scope>NUCLEOTIDE SEQUENCE</scope>
    <source>
        <tissue evidence="2">Shoot tissue taken approximately 20 cm above the soil surface</tissue>
    </source>
</reference>
<name>A0A0A9DQT9_ARUDO</name>